<feature type="domain" description="Enoyl reductase (ER)" evidence="2">
    <location>
        <begin position="44"/>
        <end position="406"/>
    </location>
</feature>
<dbReference type="SUPFAM" id="SSF50129">
    <property type="entry name" value="GroES-like"/>
    <property type="match status" value="1"/>
</dbReference>
<dbReference type="GO" id="GO:0043880">
    <property type="term" value="F:crotonyl-CoA reductase activity"/>
    <property type="evidence" value="ECO:0007669"/>
    <property type="project" value="UniProtKB-EC"/>
</dbReference>
<dbReference type="InterPro" id="IPR020843">
    <property type="entry name" value="ER"/>
</dbReference>
<gene>
    <name evidence="3" type="primary">ccrA2</name>
    <name evidence="3" type="ORF">AQS8620_02303</name>
</gene>
<evidence type="ECO:0000313" key="4">
    <source>
        <dbReference type="Proteomes" id="UP000193862"/>
    </source>
</evidence>
<dbReference type="Pfam" id="PF08240">
    <property type="entry name" value="ADH_N"/>
    <property type="match status" value="1"/>
</dbReference>
<dbReference type="OrthoDB" id="9790818at2"/>
<accession>A0A1Y5T0N2</accession>
<dbReference type="EC" id="1.3.1.86" evidence="3"/>
<evidence type="ECO:0000259" key="2">
    <source>
        <dbReference type="SMART" id="SM00829"/>
    </source>
</evidence>
<reference evidence="3 4" key="1">
    <citation type="submission" date="2017-03" db="EMBL/GenBank/DDBJ databases">
        <authorList>
            <person name="Afonso C.L."/>
            <person name="Miller P.J."/>
            <person name="Scott M.A."/>
            <person name="Spackman E."/>
            <person name="Goraichik I."/>
            <person name="Dimitrov K.M."/>
            <person name="Suarez D.L."/>
            <person name="Swayne D.E."/>
        </authorList>
    </citation>
    <scope>NUCLEOTIDE SEQUENCE [LARGE SCALE GENOMIC DNA]</scope>
    <source>
        <strain evidence="3 4">CECT 8620</strain>
    </source>
</reference>
<dbReference type="Proteomes" id="UP000193862">
    <property type="component" value="Unassembled WGS sequence"/>
</dbReference>
<dbReference type="SUPFAM" id="SSF51735">
    <property type="entry name" value="NAD(P)-binding Rossmann-fold domains"/>
    <property type="match status" value="1"/>
</dbReference>
<proteinExistence type="predicted"/>
<name>A0A1Y5T0N2_9RHOB</name>
<evidence type="ECO:0000313" key="3">
    <source>
        <dbReference type="EMBL" id="SLN52513.1"/>
    </source>
</evidence>
<dbReference type="InterPro" id="IPR010085">
    <property type="entry name" value="Crot_CoA_red"/>
</dbReference>
<dbReference type="Gene3D" id="3.90.180.10">
    <property type="entry name" value="Medium-chain alcohol dehydrogenases, catalytic domain"/>
    <property type="match status" value="1"/>
</dbReference>
<dbReference type="RefSeq" id="WP_085837022.1">
    <property type="nucleotide sequence ID" value="NZ_FWFS01000008.1"/>
</dbReference>
<dbReference type="PANTHER" id="PTHR44154">
    <property type="entry name" value="QUINONE OXIDOREDUCTASE"/>
    <property type="match status" value="1"/>
</dbReference>
<dbReference type="InterPro" id="IPR013154">
    <property type="entry name" value="ADH-like_N"/>
</dbReference>
<dbReference type="AlphaFoldDB" id="A0A1Y5T0N2"/>
<dbReference type="CDD" id="cd08246">
    <property type="entry name" value="crotonyl_coA_red"/>
    <property type="match status" value="1"/>
</dbReference>
<sequence length="424" mass="46660">MALDTNQPSYTAAQKDLYEIGEIPPMGYVPAKMYAWAIRRERHGEPDKSFQVEVVDTPEIGSHEVLVLVMAAGVNYNGVWAGLGVPISPFDSHGADYHIAGSDASGIVWAVGDKVKSWKVGDEVVIHCNQDDGDDEECNGGDPMFSPTQRIWGYETPDGSFAQFTRVQAQQLLPRPKHLTWEESACYTLTLATAYRMLFGHHPHELKPGQNVLVWGASGGLGSFAIQLINAAGGNAIGVISGEDKRDFVMGLGAKGVINRKEFNCWGQLPTVNTPEYKEWFTEARKFGKAIWDITGKGNNVDIVFEHPGEATFPVSTLVCKKGGMVVICAGTSGFNCTFDVRYLWMHQKRVQGSHFAHLKQAASANRLMIERRIDPCMSEVFGWDEIPDAHVKMMNNEHKPGNMAVLVQSPATGLRTLEDVLHA</sequence>
<keyword evidence="1" id="KW-0521">NADP</keyword>
<protein>
    <submittedName>
        <fullName evidence="3">Crotonyl-CoA reductase</fullName>
        <ecNumber evidence="3">1.3.1.86</ecNumber>
    </submittedName>
</protein>
<dbReference type="EMBL" id="FWFS01000008">
    <property type="protein sequence ID" value="SLN52513.1"/>
    <property type="molecule type" value="Genomic_DNA"/>
</dbReference>
<organism evidence="3 4">
    <name type="scientific">Aquimixticola soesokkakensis</name>
    <dbReference type="NCBI Taxonomy" id="1519096"/>
    <lineage>
        <taxon>Bacteria</taxon>
        <taxon>Pseudomonadati</taxon>
        <taxon>Pseudomonadota</taxon>
        <taxon>Alphaproteobacteria</taxon>
        <taxon>Rhodobacterales</taxon>
        <taxon>Paracoccaceae</taxon>
        <taxon>Aquimixticola</taxon>
    </lineage>
</organism>
<keyword evidence="3" id="KW-0560">Oxidoreductase</keyword>
<dbReference type="SMART" id="SM00829">
    <property type="entry name" value="PKS_ER"/>
    <property type="match status" value="1"/>
</dbReference>
<keyword evidence="4" id="KW-1185">Reference proteome</keyword>
<dbReference type="InterPro" id="IPR036291">
    <property type="entry name" value="NAD(P)-bd_dom_sf"/>
</dbReference>
<dbReference type="Pfam" id="PF00107">
    <property type="entry name" value="ADH_zinc_N"/>
    <property type="match status" value="1"/>
</dbReference>
<dbReference type="InterPro" id="IPR011032">
    <property type="entry name" value="GroES-like_sf"/>
</dbReference>
<dbReference type="Gene3D" id="3.40.50.720">
    <property type="entry name" value="NAD(P)-binding Rossmann-like Domain"/>
    <property type="match status" value="1"/>
</dbReference>
<dbReference type="NCBIfam" id="TIGR01751">
    <property type="entry name" value="crot-CoA-red"/>
    <property type="match status" value="1"/>
</dbReference>
<dbReference type="InterPro" id="IPR013149">
    <property type="entry name" value="ADH-like_C"/>
</dbReference>
<dbReference type="InterPro" id="IPR051603">
    <property type="entry name" value="Zinc-ADH_QOR/CCCR"/>
</dbReference>
<evidence type="ECO:0000256" key="1">
    <source>
        <dbReference type="ARBA" id="ARBA00022857"/>
    </source>
</evidence>
<dbReference type="PANTHER" id="PTHR44154:SF1">
    <property type="entry name" value="QUINONE OXIDOREDUCTASE"/>
    <property type="match status" value="1"/>
</dbReference>